<sequence>MHYLHGKVKDWLNSDRPPLICIRSSCTINTTEEPALFGRPVSAVSKSFRMGSQTQDLHILFFPFLAPGHIIPMVDMAKLFSSRGVKATILTTTANAPLIQPTADRANQSGHRHPITTSVIRFPAAAAGLPDGCENVTHITTQEAKLKFLQALVMLRQPFEQALKRHNPDAVITDFFLPWTVDVTLELGLPCLVFQGTSLFALCAHQSIKRHKPLESLPSDAESFVVPGLPHRIEMLRSQQNGSSEAPWVLEFYRQVGEAVQKSDGVMVNSFQELEPEYAEHYRNVGGKKAWHVGPVSLCNKDVLEKSERGDETSIDFSKCMDWLDAKARGSVIYVCFGSISQFSTAQLREIAIGLEAADKSFVWVVREVGGNGAEWLPEGYEERVVGAGKGLIIRGWAPQTLILDHPAVGGFLTHCGWNSCLEAVSAGVPMATWPLFAEQFFNEKLIVEVLGIGIGVGVKEYAAREHEQKRKVVMAEAIAKTVARLMGGGEEAEGMRRKARELGEMAAKAVEIGGSSYVQMGDLIEELIDRRNAEGL</sequence>
<dbReference type="Proteomes" id="UP000317650">
    <property type="component" value="Chromosome 7"/>
</dbReference>
<protein>
    <recommendedName>
        <fullName evidence="5">Glycosyltransferase</fullName>
        <ecNumber evidence="5">2.4.1.-</ecNumber>
    </recommendedName>
</protein>
<dbReference type="PROSITE" id="PS00375">
    <property type="entry name" value="UDPGT"/>
    <property type="match status" value="1"/>
</dbReference>
<evidence type="ECO:0000256" key="5">
    <source>
        <dbReference type="RuleBase" id="RU362057"/>
    </source>
</evidence>
<evidence type="ECO:0000313" key="7">
    <source>
        <dbReference type="Proteomes" id="UP000317650"/>
    </source>
</evidence>
<dbReference type="Pfam" id="PF00201">
    <property type="entry name" value="UDPGT"/>
    <property type="match status" value="1"/>
</dbReference>
<dbReference type="InterPro" id="IPR002213">
    <property type="entry name" value="UDP_glucos_trans"/>
</dbReference>
<evidence type="ECO:0000313" key="6">
    <source>
        <dbReference type="EMBL" id="THU59420.1"/>
    </source>
</evidence>
<dbReference type="InterPro" id="IPR035595">
    <property type="entry name" value="UDP_glycos_trans_CS"/>
</dbReference>
<dbReference type="FunFam" id="3.40.50.2000:FF:000063">
    <property type="entry name" value="Glycosyltransferase"/>
    <property type="match status" value="1"/>
</dbReference>
<evidence type="ECO:0000256" key="2">
    <source>
        <dbReference type="ARBA" id="ARBA00022676"/>
    </source>
</evidence>
<dbReference type="STRING" id="52838.A0A4S8JCG1"/>
<accession>A0A4S8JCG1</accession>
<gene>
    <name evidence="6" type="ORF">C4D60_Mb07t01970</name>
</gene>
<comment type="caution">
    <text evidence="6">The sequence shown here is derived from an EMBL/GenBank/DDBJ whole genome shotgun (WGS) entry which is preliminary data.</text>
</comment>
<dbReference type="GO" id="GO:0035251">
    <property type="term" value="F:UDP-glucosyltransferase activity"/>
    <property type="evidence" value="ECO:0007669"/>
    <property type="project" value="TreeGrafter"/>
</dbReference>
<dbReference type="PANTHER" id="PTHR48047">
    <property type="entry name" value="GLYCOSYLTRANSFERASE"/>
    <property type="match status" value="1"/>
</dbReference>
<dbReference type="SUPFAM" id="SSF53756">
    <property type="entry name" value="UDP-Glycosyltransferase/glycogen phosphorylase"/>
    <property type="match status" value="1"/>
</dbReference>
<comment type="similarity">
    <text evidence="1 4">Belongs to the UDP-glycosyltransferase family.</text>
</comment>
<keyword evidence="2 4" id="KW-0328">Glycosyltransferase</keyword>
<reference evidence="6 7" key="1">
    <citation type="journal article" date="2019" name="Nat. Plants">
        <title>Genome sequencing of Musa balbisiana reveals subgenome evolution and function divergence in polyploid bananas.</title>
        <authorList>
            <person name="Yao X."/>
        </authorList>
    </citation>
    <scope>NUCLEOTIDE SEQUENCE [LARGE SCALE GENOMIC DNA]</scope>
    <source>
        <strain evidence="7">cv. DH-PKW</strain>
        <tissue evidence="6">Leaves</tissue>
    </source>
</reference>
<dbReference type="CDD" id="cd03784">
    <property type="entry name" value="GT1_Gtf-like"/>
    <property type="match status" value="1"/>
</dbReference>
<keyword evidence="7" id="KW-1185">Reference proteome</keyword>
<dbReference type="PANTHER" id="PTHR48047:SF45">
    <property type="entry name" value="SCOPOLETIN GLUCOSYLTRANSFERASE-LIKE"/>
    <property type="match status" value="1"/>
</dbReference>
<dbReference type="AlphaFoldDB" id="A0A4S8JCG1"/>
<evidence type="ECO:0000256" key="4">
    <source>
        <dbReference type="RuleBase" id="RU003718"/>
    </source>
</evidence>
<name>A0A4S8JCG1_MUSBA</name>
<proteinExistence type="inferred from homology"/>
<dbReference type="Gene3D" id="3.40.50.2000">
    <property type="entry name" value="Glycogen Phosphorylase B"/>
    <property type="match status" value="2"/>
</dbReference>
<dbReference type="EC" id="2.4.1.-" evidence="5"/>
<keyword evidence="3 4" id="KW-0808">Transferase</keyword>
<dbReference type="FunFam" id="3.40.50.2000:FF:000071">
    <property type="entry name" value="Glycosyltransferase"/>
    <property type="match status" value="1"/>
</dbReference>
<evidence type="ECO:0000256" key="1">
    <source>
        <dbReference type="ARBA" id="ARBA00009995"/>
    </source>
</evidence>
<dbReference type="EMBL" id="PYDT01000005">
    <property type="protein sequence ID" value="THU59420.1"/>
    <property type="molecule type" value="Genomic_DNA"/>
</dbReference>
<evidence type="ECO:0000256" key="3">
    <source>
        <dbReference type="ARBA" id="ARBA00022679"/>
    </source>
</evidence>
<organism evidence="6 7">
    <name type="scientific">Musa balbisiana</name>
    <name type="common">Banana</name>
    <dbReference type="NCBI Taxonomy" id="52838"/>
    <lineage>
        <taxon>Eukaryota</taxon>
        <taxon>Viridiplantae</taxon>
        <taxon>Streptophyta</taxon>
        <taxon>Embryophyta</taxon>
        <taxon>Tracheophyta</taxon>
        <taxon>Spermatophyta</taxon>
        <taxon>Magnoliopsida</taxon>
        <taxon>Liliopsida</taxon>
        <taxon>Zingiberales</taxon>
        <taxon>Musaceae</taxon>
        <taxon>Musa</taxon>
    </lineage>
</organism>